<evidence type="ECO:0000256" key="2">
    <source>
        <dbReference type="ARBA" id="ARBA00022723"/>
    </source>
</evidence>
<dbReference type="EMBL" id="JBHSZG010000001">
    <property type="protein sequence ID" value="MFC7135955.1"/>
    <property type="molecule type" value="Genomic_DNA"/>
</dbReference>
<keyword evidence="1" id="KW-0813">Transport</keyword>
<dbReference type="PROSITE" id="PS00196">
    <property type="entry name" value="COPPER_BLUE"/>
    <property type="match status" value="1"/>
</dbReference>
<protein>
    <submittedName>
        <fullName evidence="7">Plastocyanin/azurin family copper-binding protein</fullName>
    </submittedName>
</protein>
<dbReference type="InterPro" id="IPR028871">
    <property type="entry name" value="BlueCu_1_BS"/>
</dbReference>
<dbReference type="Proteomes" id="UP001596368">
    <property type="component" value="Unassembled WGS sequence"/>
</dbReference>
<evidence type="ECO:0000256" key="3">
    <source>
        <dbReference type="ARBA" id="ARBA00022982"/>
    </source>
</evidence>
<name>A0ABD5XSA8_9EURY</name>
<evidence type="ECO:0000313" key="8">
    <source>
        <dbReference type="Proteomes" id="UP001596368"/>
    </source>
</evidence>
<organism evidence="7 8">
    <name type="scientific">Halobaculum litoreum</name>
    <dbReference type="NCBI Taxonomy" id="3031998"/>
    <lineage>
        <taxon>Archaea</taxon>
        <taxon>Methanobacteriati</taxon>
        <taxon>Methanobacteriota</taxon>
        <taxon>Stenosarchaea group</taxon>
        <taxon>Halobacteria</taxon>
        <taxon>Halobacteriales</taxon>
        <taxon>Haloferacaceae</taxon>
        <taxon>Halobaculum</taxon>
    </lineage>
</organism>
<dbReference type="AlphaFoldDB" id="A0ABD5XSA8"/>
<gene>
    <name evidence="7" type="ORF">ACFQRB_03990</name>
</gene>
<comment type="caution">
    <text evidence="7">The sequence shown here is derived from an EMBL/GenBank/DDBJ whole genome shotgun (WGS) entry which is preliminary data.</text>
</comment>
<keyword evidence="8" id="KW-1185">Reference proteome</keyword>
<dbReference type="Gene3D" id="2.60.40.420">
    <property type="entry name" value="Cupredoxins - blue copper proteins"/>
    <property type="match status" value="1"/>
</dbReference>
<dbReference type="Pfam" id="PF00127">
    <property type="entry name" value="Copper-bind"/>
    <property type="match status" value="1"/>
</dbReference>
<feature type="region of interest" description="Disordered" evidence="5">
    <location>
        <begin position="1"/>
        <end position="23"/>
    </location>
</feature>
<accession>A0ABD5XSA8</accession>
<evidence type="ECO:0000259" key="6">
    <source>
        <dbReference type="Pfam" id="PF00127"/>
    </source>
</evidence>
<dbReference type="InterPro" id="IPR000923">
    <property type="entry name" value="BlueCu_1"/>
</dbReference>
<evidence type="ECO:0000256" key="1">
    <source>
        <dbReference type="ARBA" id="ARBA00022448"/>
    </source>
</evidence>
<feature type="domain" description="Blue (type 1) copper" evidence="6">
    <location>
        <begin position="36"/>
        <end position="75"/>
    </location>
</feature>
<keyword evidence="3" id="KW-0249">Electron transport</keyword>
<dbReference type="InterPro" id="IPR008972">
    <property type="entry name" value="Cupredoxin"/>
</dbReference>
<dbReference type="GO" id="GO:0046872">
    <property type="term" value="F:metal ion binding"/>
    <property type="evidence" value="ECO:0007669"/>
    <property type="project" value="UniProtKB-KW"/>
</dbReference>
<evidence type="ECO:0000313" key="7">
    <source>
        <dbReference type="EMBL" id="MFC7135955.1"/>
    </source>
</evidence>
<keyword evidence="2" id="KW-0479">Metal-binding</keyword>
<keyword evidence="4" id="KW-0186">Copper</keyword>
<proteinExistence type="predicted"/>
<feature type="compositionally biased region" description="Basic and acidic residues" evidence="5">
    <location>
        <begin position="1"/>
        <end position="19"/>
    </location>
</feature>
<reference evidence="7 8" key="1">
    <citation type="journal article" date="2019" name="Int. J. Syst. Evol. Microbiol.">
        <title>The Global Catalogue of Microorganisms (GCM) 10K type strain sequencing project: providing services to taxonomists for standard genome sequencing and annotation.</title>
        <authorList>
            <consortium name="The Broad Institute Genomics Platform"/>
            <consortium name="The Broad Institute Genome Sequencing Center for Infectious Disease"/>
            <person name="Wu L."/>
            <person name="Ma J."/>
        </authorList>
    </citation>
    <scope>NUCLEOTIDE SEQUENCE [LARGE SCALE GENOMIC DNA]</scope>
    <source>
        <strain evidence="7 8">DT92</strain>
    </source>
</reference>
<evidence type="ECO:0000256" key="5">
    <source>
        <dbReference type="SAM" id="MobiDB-lite"/>
    </source>
</evidence>
<evidence type="ECO:0000256" key="4">
    <source>
        <dbReference type="ARBA" id="ARBA00023008"/>
    </source>
</evidence>
<dbReference type="SUPFAM" id="SSF49503">
    <property type="entry name" value="Cupredoxins"/>
    <property type="match status" value="1"/>
</dbReference>
<sequence length="77" mass="8566">MDVREPRPQRVEPPERRLPLFEPGGAEPFASYEGEQHFAILPPGATFEHTFTVPGEYVYVCVPHAGQGMIGTVRVSE</sequence>